<organism evidence="1 2">
    <name type="scientific">Vespula maculifrons</name>
    <name type="common">Eastern yellow jacket</name>
    <name type="synonym">Wasp</name>
    <dbReference type="NCBI Taxonomy" id="7453"/>
    <lineage>
        <taxon>Eukaryota</taxon>
        <taxon>Metazoa</taxon>
        <taxon>Ecdysozoa</taxon>
        <taxon>Arthropoda</taxon>
        <taxon>Hexapoda</taxon>
        <taxon>Insecta</taxon>
        <taxon>Pterygota</taxon>
        <taxon>Neoptera</taxon>
        <taxon>Endopterygota</taxon>
        <taxon>Hymenoptera</taxon>
        <taxon>Apocrita</taxon>
        <taxon>Aculeata</taxon>
        <taxon>Vespoidea</taxon>
        <taxon>Vespidae</taxon>
        <taxon>Vespinae</taxon>
        <taxon>Vespula</taxon>
    </lineage>
</organism>
<sequence length="92" mass="10608">MEGNGERARKIWRNTLKNFLRVIGTTLSSEQASRCDRTVKMTVNVTQRQPYISMCVILSNYQRCNDNSPKQGGGTYRGITRLQRSYLLQLVH</sequence>
<reference evidence="1 2" key="1">
    <citation type="journal article" date="2024" name="Ann. Entomol. Soc. Am.">
        <title>Genomic analyses of the southern and eastern yellowjacket wasps (Hymenoptera: Vespidae) reveal evolutionary signatures of social life.</title>
        <authorList>
            <person name="Catto M.A."/>
            <person name="Caine P.B."/>
            <person name="Orr S.E."/>
            <person name="Hunt B.G."/>
            <person name="Goodisman M.A.D."/>
        </authorList>
    </citation>
    <scope>NUCLEOTIDE SEQUENCE [LARGE SCALE GENOMIC DNA]</scope>
    <source>
        <strain evidence="1">232</strain>
        <tissue evidence="1">Head and thorax</tissue>
    </source>
</reference>
<evidence type="ECO:0000313" key="2">
    <source>
        <dbReference type="Proteomes" id="UP001607303"/>
    </source>
</evidence>
<protein>
    <submittedName>
        <fullName evidence="1">Uncharacterized protein</fullName>
    </submittedName>
</protein>
<keyword evidence="2" id="KW-1185">Reference proteome</keyword>
<comment type="caution">
    <text evidence="1">The sequence shown here is derived from an EMBL/GenBank/DDBJ whole genome shotgun (WGS) entry which is preliminary data.</text>
</comment>
<dbReference type="EMBL" id="JAYRBN010000032">
    <property type="protein sequence ID" value="KAL2748339.1"/>
    <property type="molecule type" value="Genomic_DNA"/>
</dbReference>
<proteinExistence type="predicted"/>
<dbReference type="Proteomes" id="UP001607303">
    <property type="component" value="Unassembled WGS sequence"/>
</dbReference>
<accession>A0ABD2CU97</accession>
<name>A0ABD2CU97_VESMC</name>
<gene>
    <name evidence="1" type="ORF">V1477_003624</name>
</gene>
<dbReference type="AlphaFoldDB" id="A0ABD2CU97"/>
<evidence type="ECO:0000313" key="1">
    <source>
        <dbReference type="EMBL" id="KAL2748339.1"/>
    </source>
</evidence>